<sequence>MRVPNRSPGRQPGPAVASTTPSRRLPSADRPADGSRPDLAAYRAAVAELLVEVGALADAPSTAARQVLLDQRLREPAIAAVLDATPQGLVGARETLLLEMARHRPGSRTPAPDLTTLVRTYLLSRIDVLWWRDSPTLLTDDQVRTSIDLVDLEWLRRRGLLGFRYREQPATALGRGWWAVRRRVRPAAGPATGGLLIPRARREMIALLNDLAREFVSVTRAGTPPLWVTGLVRSAEHQYRLRRLGHPATVPGGHCLGWAADVEVDWYERFGARAALAGLLLARQDAGEVNVVDEGRAWHVCLAPGARPRFRRAYEAEMGV</sequence>
<dbReference type="AlphaFoldDB" id="A0A1C5GQV9"/>
<reference evidence="3" key="1">
    <citation type="submission" date="2016-06" db="EMBL/GenBank/DDBJ databases">
        <authorList>
            <person name="Varghese N."/>
            <person name="Submissions Spin"/>
        </authorList>
    </citation>
    <scope>NUCLEOTIDE SEQUENCE [LARGE SCALE GENOMIC DNA]</scope>
    <source>
        <strain evidence="3">DSM 45647</strain>
    </source>
</reference>
<organism evidence="2 3">
    <name type="scientific">Micromonospora humi</name>
    <dbReference type="NCBI Taxonomy" id="745366"/>
    <lineage>
        <taxon>Bacteria</taxon>
        <taxon>Bacillati</taxon>
        <taxon>Actinomycetota</taxon>
        <taxon>Actinomycetes</taxon>
        <taxon>Micromonosporales</taxon>
        <taxon>Micromonosporaceae</taxon>
        <taxon>Micromonospora</taxon>
    </lineage>
</organism>
<dbReference type="EMBL" id="FMDM01000001">
    <property type="protein sequence ID" value="SCG36175.1"/>
    <property type="molecule type" value="Genomic_DNA"/>
</dbReference>
<feature type="compositionally biased region" description="Basic and acidic residues" evidence="1">
    <location>
        <begin position="26"/>
        <end position="36"/>
    </location>
</feature>
<dbReference type="RefSeq" id="WP_091056157.1">
    <property type="nucleotide sequence ID" value="NZ_FMDM01000001.1"/>
</dbReference>
<proteinExistence type="predicted"/>
<gene>
    <name evidence="2" type="ORF">GA0070213_101430</name>
</gene>
<dbReference type="Proteomes" id="UP000199360">
    <property type="component" value="Unassembled WGS sequence"/>
</dbReference>
<feature type="region of interest" description="Disordered" evidence="1">
    <location>
        <begin position="1"/>
        <end position="36"/>
    </location>
</feature>
<name>A0A1C5GQV9_9ACTN</name>
<keyword evidence="3" id="KW-1185">Reference proteome</keyword>
<evidence type="ECO:0000256" key="1">
    <source>
        <dbReference type="SAM" id="MobiDB-lite"/>
    </source>
</evidence>
<protein>
    <submittedName>
        <fullName evidence="2">Uncharacterized protein</fullName>
    </submittedName>
</protein>
<accession>A0A1C5GQV9</accession>
<dbReference type="OrthoDB" id="5174768at2"/>
<evidence type="ECO:0000313" key="2">
    <source>
        <dbReference type="EMBL" id="SCG36175.1"/>
    </source>
</evidence>
<dbReference type="STRING" id="745366.GA0070213_101430"/>
<evidence type="ECO:0000313" key="3">
    <source>
        <dbReference type="Proteomes" id="UP000199360"/>
    </source>
</evidence>